<reference evidence="4 5" key="1">
    <citation type="journal article" date="2024" name="Front. Microbiol.">
        <title>Novel thermophilic genera Geochorda gen. nov. and Carboxydochorda gen. nov. from the deep terrestrial subsurface reveal the ecophysiological diversity in the class Limnochordia.</title>
        <authorList>
            <person name="Karnachuk O.V."/>
            <person name="Lukina A.P."/>
            <person name="Avakyan M.R."/>
            <person name="Kadnikov V.V."/>
            <person name="Begmatov S."/>
            <person name="Beletsky A.V."/>
            <person name="Vlasova K.G."/>
            <person name="Novikov A.A."/>
            <person name="Shcherbakova V.A."/>
            <person name="Mardanov A.V."/>
            <person name="Ravin N.V."/>
        </authorList>
    </citation>
    <scope>NUCLEOTIDE SEQUENCE [LARGE SCALE GENOMIC DNA]</scope>
    <source>
        <strain evidence="4 5">L945</strain>
    </source>
</reference>
<keyword evidence="5" id="KW-1185">Reference proteome</keyword>
<dbReference type="Pfam" id="PF04434">
    <property type="entry name" value="SWIM"/>
    <property type="match status" value="1"/>
</dbReference>
<evidence type="ECO:0000256" key="2">
    <source>
        <dbReference type="SAM" id="MobiDB-lite"/>
    </source>
</evidence>
<dbReference type="PANTHER" id="PTHR38133">
    <property type="entry name" value="SLR1429 PROTEIN"/>
    <property type="match status" value="1"/>
</dbReference>
<accession>A0ABZ1C1X5</accession>
<evidence type="ECO:0000313" key="5">
    <source>
        <dbReference type="Proteomes" id="UP001332192"/>
    </source>
</evidence>
<name>A0ABZ1C1X5_9FIRM</name>
<dbReference type="EMBL" id="CP141615">
    <property type="protein sequence ID" value="WRP18796.1"/>
    <property type="molecule type" value="Genomic_DNA"/>
</dbReference>
<proteinExistence type="predicted"/>
<sequence length="322" mass="35056">MTDWGRYSPWPERTQPIPVEGGIRARSRKGAIGETWWSRRWVAVLESFGYGNRLARGRVYARRGQVLAIDVHPGQAKARVQGFRVTPYRVEIRLPVLTDPQWEAATRQMASRAVFAAQLLAGEMPEDIEEAFETAGLSLFPKSSRELVTSCSCPDWANPCKHVAAVYYLLAEEFDRDPFLLFTLRGRTKEQLLEALRALRAGAPEKAMQTSSDTAGSSDTTGSPATDGVPAANGGPAAGAMPEAEDPLFDALLRPLASPAAQSAPSELPRLARMPAPPAVDAAILRQLGPSGITLSGRDLVEVLEPVYPLVTRYVMRLSSCE</sequence>
<evidence type="ECO:0000313" key="4">
    <source>
        <dbReference type="EMBL" id="WRP18796.1"/>
    </source>
</evidence>
<dbReference type="Proteomes" id="UP001332192">
    <property type="component" value="Chromosome"/>
</dbReference>
<dbReference type="InterPro" id="IPR007527">
    <property type="entry name" value="Znf_SWIM"/>
</dbReference>
<feature type="domain" description="SWIM-type" evidence="3">
    <location>
        <begin position="136"/>
        <end position="171"/>
    </location>
</feature>
<keyword evidence="1" id="KW-0479">Metal-binding</keyword>
<keyword evidence="1" id="KW-0862">Zinc</keyword>
<dbReference type="PROSITE" id="PS50966">
    <property type="entry name" value="ZF_SWIM"/>
    <property type="match status" value="1"/>
</dbReference>
<feature type="compositionally biased region" description="Low complexity" evidence="2">
    <location>
        <begin position="210"/>
        <end position="242"/>
    </location>
</feature>
<protein>
    <submittedName>
        <fullName evidence="4">SWIM zinc finger family protein</fullName>
    </submittedName>
</protein>
<organism evidence="4 5">
    <name type="scientific">Carboxydichorda subterranea</name>
    <dbReference type="NCBI Taxonomy" id="3109565"/>
    <lineage>
        <taxon>Bacteria</taxon>
        <taxon>Bacillati</taxon>
        <taxon>Bacillota</taxon>
        <taxon>Limnochordia</taxon>
        <taxon>Limnochordales</taxon>
        <taxon>Geochordaceae</taxon>
        <taxon>Carboxydichorda</taxon>
    </lineage>
</organism>
<dbReference type="RefSeq" id="WP_324718068.1">
    <property type="nucleotide sequence ID" value="NZ_CP141615.1"/>
</dbReference>
<evidence type="ECO:0000259" key="3">
    <source>
        <dbReference type="PROSITE" id="PS50966"/>
    </source>
</evidence>
<evidence type="ECO:0000256" key="1">
    <source>
        <dbReference type="PROSITE-ProRule" id="PRU00325"/>
    </source>
</evidence>
<gene>
    <name evidence="4" type="ORF">U7230_07335</name>
</gene>
<keyword evidence="1" id="KW-0863">Zinc-finger</keyword>
<dbReference type="PANTHER" id="PTHR38133:SF1">
    <property type="entry name" value="SLR1429 PROTEIN"/>
    <property type="match status" value="1"/>
</dbReference>
<feature type="region of interest" description="Disordered" evidence="2">
    <location>
        <begin position="203"/>
        <end position="243"/>
    </location>
</feature>